<dbReference type="Proteomes" id="UP001231649">
    <property type="component" value="Chromosome 32"/>
</dbReference>
<evidence type="ECO:0000313" key="2">
    <source>
        <dbReference type="Proteomes" id="UP001231649"/>
    </source>
</evidence>
<organism evidence="1 2">
    <name type="scientific">Mythimna loreyi</name>
    <dbReference type="NCBI Taxonomy" id="667449"/>
    <lineage>
        <taxon>Eukaryota</taxon>
        <taxon>Metazoa</taxon>
        <taxon>Ecdysozoa</taxon>
        <taxon>Arthropoda</taxon>
        <taxon>Hexapoda</taxon>
        <taxon>Insecta</taxon>
        <taxon>Pterygota</taxon>
        <taxon>Neoptera</taxon>
        <taxon>Endopterygota</taxon>
        <taxon>Lepidoptera</taxon>
        <taxon>Glossata</taxon>
        <taxon>Ditrysia</taxon>
        <taxon>Noctuoidea</taxon>
        <taxon>Noctuidae</taxon>
        <taxon>Noctuinae</taxon>
        <taxon>Hadenini</taxon>
        <taxon>Mythimna</taxon>
    </lineage>
</organism>
<protein>
    <submittedName>
        <fullName evidence="1">Uncharacterized protein</fullName>
    </submittedName>
</protein>
<comment type="caution">
    <text evidence="1">The sequence shown here is derived from an EMBL/GenBank/DDBJ whole genome shotgun (WGS) entry which is preliminary data.</text>
</comment>
<dbReference type="EMBL" id="CM056808">
    <property type="protein sequence ID" value="KAJ8704350.1"/>
    <property type="molecule type" value="Genomic_DNA"/>
</dbReference>
<gene>
    <name evidence="1" type="ORF">PYW08_013074</name>
</gene>
<evidence type="ECO:0000313" key="1">
    <source>
        <dbReference type="EMBL" id="KAJ8704350.1"/>
    </source>
</evidence>
<proteinExistence type="predicted"/>
<name>A0ACC2Q1E3_9NEOP</name>
<accession>A0ACC2Q1E3</accession>
<reference evidence="1" key="1">
    <citation type="submission" date="2023-03" db="EMBL/GenBank/DDBJ databases">
        <title>Chromosome-level genomes of two armyworms, Mythimna separata and Mythimna loreyi, provide insights into the biosynthesis and reception of sex pheromones.</title>
        <authorList>
            <person name="Zhao H."/>
        </authorList>
    </citation>
    <scope>NUCLEOTIDE SEQUENCE</scope>
    <source>
        <strain evidence="1">BeijingLab</strain>
    </source>
</reference>
<sequence>MSLRRTPPNTPKDETIKLSVSSRAITQSGSTPNLTTVERENVAAGLKRKRDDICMEEIRQLLANAAAQSESKYAVLQESISAISTQNEDIKSSIAFISKQYDDLIAKIGQLESERQADRCLIQRLEETVENLERQLQSTRIEIKNVPKRPGEGKIDLCELVKTTASVLGAPVQSQDIKEVFRINKKDDPSSSQIIVEFSSAATKETIIKGVRQFNIKNKTCKLNTTHLKLEGPARPVYVTEKLTSKAQRLYYLARTFAKDNAFKYCWTSYGRVYLRQAEGKKQIPIRKDEDLDILRLNK</sequence>
<keyword evidence="2" id="KW-1185">Reference proteome</keyword>